<dbReference type="Proteomes" id="UP001353858">
    <property type="component" value="Unassembled WGS sequence"/>
</dbReference>
<dbReference type="AlphaFoldDB" id="A0AAN7ST58"/>
<evidence type="ECO:0000313" key="1">
    <source>
        <dbReference type="EMBL" id="KAK4887880.1"/>
    </source>
</evidence>
<keyword evidence="2" id="KW-1185">Reference proteome</keyword>
<reference evidence="2" key="1">
    <citation type="submission" date="2023-01" db="EMBL/GenBank/DDBJ databases">
        <title>Key to firefly adult light organ development and bioluminescence: homeobox transcription factors regulate luciferase expression and transportation to peroxisome.</title>
        <authorList>
            <person name="Fu X."/>
        </authorList>
    </citation>
    <scope>NUCLEOTIDE SEQUENCE [LARGE SCALE GENOMIC DNA]</scope>
</reference>
<dbReference type="EMBL" id="JARPUR010000001">
    <property type="protein sequence ID" value="KAK4887880.1"/>
    <property type="molecule type" value="Genomic_DNA"/>
</dbReference>
<comment type="caution">
    <text evidence="1">The sequence shown here is derived from an EMBL/GenBank/DDBJ whole genome shotgun (WGS) entry which is preliminary data.</text>
</comment>
<accession>A0AAN7ST58</accession>
<organism evidence="1 2">
    <name type="scientific">Aquatica leii</name>
    <dbReference type="NCBI Taxonomy" id="1421715"/>
    <lineage>
        <taxon>Eukaryota</taxon>
        <taxon>Metazoa</taxon>
        <taxon>Ecdysozoa</taxon>
        <taxon>Arthropoda</taxon>
        <taxon>Hexapoda</taxon>
        <taxon>Insecta</taxon>
        <taxon>Pterygota</taxon>
        <taxon>Neoptera</taxon>
        <taxon>Endopterygota</taxon>
        <taxon>Coleoptera</taxon>
        <taxon>Polyphaga</taxon>
        <taxon>Elateriformia</taxon>
        <taxon>Elateroidea</taxon>
        <taxon>Lampyridae</taxon>
        <taxon>Luciolinae</taxon>
        <taxon>Aquatica</taxon>
    </lineage>
</organism>
<name>A0AAN7ST58_9COLE</name>
<evidence type="ECO:0000313" key="2">
    <source>
        <dbReference type="Proteomes" id="UP001353858"/>
    </source>
</evidence>
<protein>
    <submittedName>
        <fullName evidence="1">Uncharacterized protein</fullName>
    </submittedName>
</protein>
<gene>
    <name evidence="1" type="ORF">RN001_004151</name>
</gene>
<sequence>MGRYVKKSKSNRDESAFSYKPKFDGKKIFSTEEEAEIVNHLKQASRLHYGLTAIQTRKLAYDYAVANGNIIPDWQENKIAEIS</sequence>
<proteinExistence type="predicted"/>